<dbReference type="EMBL" id="CM007383">
    <property type="protein sequence ID" value="ONK74070.1"/>
    <property type="molecule type" value="Genomic_DNA"/>
</dbReference>
<dbReference type="GO" id="GO:0004497">
    <property type="term" value="F:monooxygenase activity"/>
    <property type="evidence" value="ECO:0007669"/>
    <property type="project" value="UniProtKB-KW"/>
</dbReference>
<gene>
    <name evidence="11" type="ORF">A4U43_C03F2470</name>
</gene>
<evidence type="ECO:0000256" key="4">
    <source>
        <dbReference type="ARBA" id="ARBA00022692"/>
    </source>
</evidence>
<accession>A0A5P1FBZ1</accession>
<dbReference type="GO" id="GO:0020037">
    <property type="term" value="F:heme binding"/>
    <property type="evidence" value="ECO:0007669"/>
    <property type="project" value="InterPro"/>
</dbReference>
<evidence type="ECO:0000256" key="1">
    <source>
        <dbReference type="ARBA" id="ARBA00004370"/>
    </source>
</evidence>
<keyword evidence="7" id="KW-0560">Oxidoreductase</keyword>
<proteinExistence type="inferred from homology"/>
<keyword evidence="5" id="KW-0479">Metal-binding</keyword>
<dbReference type="AlphaFoldDB" id="A0A5P1FBZ1"/>
<evidence type="ECO:0000256" key="3">
    <source>
        <dbReference type="ARBA" id="ARBA00022617"/>
    </source>
</evidence>
<dbReference type="GO" id="GO:0006629">
    <property type="term" value="P:lipid metabolic process"/>
    <property type="evidence" value="ECO:0007669"/>
    <property type="project" value="UniProtKB-ARBA"/>
</dbReference>
<keyword evidence="6" id="KW-1133">Transmembrane helix</keyword>
<dbReference type="GO" id="GO:0016705">
    <property type="term" value="F:oxidoreductase activity, acting on paired donors, with incorporation or reduction of molecular oxygen"/>
    <property type="evidence" value="ECO:0007669"/>
    <property type="project" value="InterPro"/>
</dbReference>
<evidence type="ECO:0000313" key="12">
    <source>
        <dbReference type="Proteomes" id="UP000243459"/>
    </source>
</evidence>
<sequence>MVPSFCTSCSDMIERWKDLVLDGAAVVLDVWIDLKNMAAGVISRTAFGSSHNENKRIFEPQEQQLELVMLAHKLPHNPRFRRIVFRCGLRSQNTTRYAFLALLSRRNIPYFIS</sequence>
<dbReference type="GO" id="GO:0016020">
    <property type="term" value="C:membrane"/>
    <property type="evidence" value="ECO:0007669"/>
    <property type="project" value="UniProtKB-SubCell"/>
</dbReference>
<keyword evidence="12" id="KW-1185">Reference proteome</keyword>
<comment type="subcellular location">
    <subcellularLocation>
        <location evidence="1">Membrane</location>
    </subcellularLocation>
</comment>
<dbReference type="PANTHER" id="PTHR24282:SF255">
    <property type="entry name" value="CYTOCHROME P450 72A11-RELATED"/>
    <property type="match status" value="1"/>
</dbReference>
<dbReference type="Proteomes" id="UP000243459">
    <property type="component" value="Chromosome 3"/>
</dbReference>
<evidence type="ECO:0000256" key="8">
    <source>
        <dbReference type="ARBA" id="ARBA00023004"/>
    </source>
</evidence>
<keyword evidence="8" id="KW-0408">Iron</keyword>
<keyword evidence="10" id="KW-0472">Membrane</keyword>
<organism evidence="11 12">
    <name type="scientific">Asparagus officinalis</name>
    <name type="common">Garden asparagus</name>
    <dbReference type="NCBI Taxonomy" id="4686"/>
    <lineage>
        <taxon>Eukaryota</taxon>
        <taxon>Viridiplantae</taxon>
        <taxon>Streptophyta</taxon>
        <taxon>Embryophyta</taxon>
        <taxon>Tracheophyta</taxon>
        <taxon>Spermatophyta</taxon>
        <taxon>Magnoliopsida</taxon>
        <taxon>Liliopsida</taxon>
        <taxon>Asparagales</taxon>
        <taxon>Asparagaceae</taxon>
        <taxon>Asparagoideae</taxon>
        <taxon>Asparagus</taxon>
    </lineage>
</organism>
<dbReference type="SUPFAM" id="SSF48264">
    <property type="entry name" value="Cytochrome P450"/>
    <property type="match status" value="1"/>
</dbReference>
<evidence type="ECO:0000256" key="6">
    <source>
        <dbReference type="ARBA" id="ARBA00022989"/>
    </source>
</evidence>
<keyword evidence="9" id="KW-0503">Monooxygenase</keyword>
<keyword evidence="4" id="KW-0812">Transmembrane</keyword>
<dbReference type="Gramene" id="ONK74070">
    <property type="protein sequence ID" value="ONK74070"/>
    <property type="gene ID" value="A4U43_C03F2470"/>
</dbReference>
<evidence type="ECO:0000256" key="5">
    <source>
        <dbReference type="ARBA" id="ARBA00022723"/>
    </source>
</evidence>
<dbReference type="PANTHER" id="PTHR24282">
    <property type="entry name" value="CYTOCHROME P450 FAMILY MEMBER"/>
    <property type="match status" value="1"/>
</dbReference>
<dbReference type="InterPro" id="IPR050665">
    <property type="entry name" value="Cytochrome_P450_Monooxygen"/>
</dbReference>
<evidence type="ECO:0000256" key="9">
    <source>
        <dbReference type="ARBA" id="ARBA00023033"/>
    </source>
</evidence>
<evidence type="ECO:0000256" key="10">
    <source>
        <dbReference type="ARBA" id="ARBA00023136"/>
    </source>
</evidence>
<comment type="similarity">
    <text evidence="2">Belongs to the cytochrome P450 family.</text>
</comment>
<evidence type="ECO:0000256" key="7">
    <source>
        <dbReference type="ARBA" id="ARBA00023002"/>
    </source>
</evidence>
<name>A0A5P1FBZ1_ASPOF</name>
<protein>
    <submittedName>
        <fullName evidence="11">Uncharacterized protein</fullName>
    </submittedName>
</protein>
<dbReference type="GO" id="GO:0005506">
    <property type="term" value="F:iron ion binding"/>
    <property type="evidence" value="ECO:0007669"/>
    <property type="project" value="InterPro"/>
</dbReference>
<evidence type="ECO:0000256" key="2">
    <source>
        <dbReference type="ARBA" id="ARBA00010617"/>
    </source>
</evidence>
<evidence type="ECO:0000313" key="11">
    <source>
        <dbReference type="EMBL" id="ONK74070.1"/>
    </source>
</evidence>
<dbReference type="Gene3D" id="1.20.120.990">
    <property type="entry name" value="Glycosyltransferase family 88, C-terminal domain"/>
    <property type="match status" value="1"/>
</dbReference>
<reference evidence="12" key="1">
    <citation type="journal article" date="2017" name="Nat. Commun.">
        <title>The asparagus genome sheds light on the origin and evolution of a young Y chromosome.</title>
        <authorList>
            <person name="Harkess A."/>
            <person name="Zhou J."/>
            <person name="Xu C."/>
            <person name="Bowers J.E."/>
            <person name="Van der Hulst R."/>
            <person name="Ayyampalayam S."/>
            <person name="Mercati F."/>
            <person name="Riccardi P."/>
            <person name="McKain M.R."/>
            <person name="Kakrana A."/>
            <person name="Tang H."/>
            <person name="Ray J."/>
            <person name="Groenendijk J."/>
            <person name="Arikit S."/>
            <person name="Mathioni S.M."/>
            <person name="Nakano M."/>
            <person name="Shan H."/>
            <person name="Telgmann-Rauber A."/>
            <person name="Kanno A."/>
            <person name="Yue Z."/>
            <person name="Chen H."/>
            <person name="Li W."/>
            <person name="Chen Y."/>
            <person name="Xu X."/>
            <person name="Zhang Y."/>
            <person name="Luo S."/>
            <person name="Chen H."/>
            <person name="Gao J."/>
            <person name="Mao Z."/>
            <person name="Pires J.C."/>
            <person name="Luo M."/>
            <person name="Kudrna D."/>
            <person name="Wing R.A."/>
            <person name="Meyers B.C."/>
            <person name="Yi K."/>
            <person name="Kong H."/>
            <person name="Lavrijsen P."/>
            <person name="Sunseri F."/>
            <person name="Falavigna A."/>
            <person name="Ye Y."/>
            <person name="Leebens-Mack J.H."/>
            <person name="Chen G."/>
        </authorList>
    </citation>
    <scope>NUCLEOTIDE SEQUENCE [LARGE SCALE GENOMIC DNA]</scope>
    <source>
        <strain evidence="12">cv. DH0086</strain>
    </source>
</reference>
<dbReference type="InterPro" id="IPR036396">
    <property type="entry name" value="Cyt_P450_sf"/>
</dbReference>
<keyword evidence="3" id="KW-0349">Heme</keyword>